<dbReference type="OrthoDB" id="3763081at2"/>
<evidence type="ECO:0000313" key="2">
    <source>
        <dbReference type="EMBL" id="ADJ45834.1"/>
    </source>
</evidence>
<dbReference type="SUPFAM" id="SSF51735">
    <property type="entry name" value="NAD(P)-binding Rossmann-fold domains"/>
    <property type="match status" value="1"/>
</dbReference>
<dbReference type="KEGG" id="amd:AMED_4057"/>
<organism evidence="2 3">
    <name type="scientific">Amycolatopsis mediterranei (strain U-32)</name>
    <dbReference type="NCBI Taxonomy" id="749927"/>
    <lineage>
        <taxon>Bacteria</taxon>
        <taxon>Bacillati</taxon>
        <taxon>Actinomycetota</taxon>
        <taxon>Actinomycetes</taxon>
        <taxon>Pseudonocardiales</taxon>
        <taxon>Pseudonocardiaceae</taxon>
        <taxon>Amycolatopsis</taxon>
    </lineage>
</organism>
<name>A0A0H3D8G8_AMYMU</name>
<dbReference type="Pfam" id="PF13460">
    <property type="entry name" value="NAD_binding_10"/>
    <property type="match status" value="1"/>
</dbReference>
<dbReference type="PANTHER" id="PTHR43355:SF2">
    <property type="entry name" value="FLAVIN REDUCTASE (NADPH)"/>
    <property type="match status" value="1"/>
</dbReference>
<sequence length="205" mass="20549">MVGMNLTVLAASGRTGLALTREALRRGHTVTAIARDPGRIAVPDPAGLHRVAGDVEDPASIAAVVDADSIVLSALGTDRAGTLLAGAKAVVAAGPRRIIWLGAYGTGRSAEAAGEAAGMLSKLLGDRLGDKVEADGTVLAAGGTVFHAGLLDDGPESPHRRTVGLEAAPPLDLTATISRETVAAAMLDEAETPRFAGAVALVLPA</sequence>
<evidence type="ECO:0000313" key="3">
    <source>
        <dbReference type="Proteomes" id="UP000000328"/>
    </source>
</evidence>
<protein>
    <recommendedName>
        <fullName evidence="1">NAD(P)-binding domain-containing protein</fullName>
    </recommendedName>
</protein>
<dbReference type="InterPro" id="IPR051606">
    <property type="entry name" value="Polyketide_Oxido-like"/>
</dbReference>
<gene>
    <name evidence="2" type="ordered locus">AMED_4057</name>
</gene>
<dbReference type="eggNOG" id="COG0702">
    <property type="taxonomic scope" value="Bacteria"/>
</dbReference>
<dbReference type="AlphaFoldDB" id="A0A0H3D8G8"/>
<dbReference type="PATRIC" id="fig|749927.5.peg.4196"/>
<dbReference type="GO" id="GO:0004074">
    <property type="term" value="F:biliverdin reductase [NAD(P)H] activity"/>
    <property type="evidence" value="ECO:0007669"/>
    <property type="project" value="TreeGrafter"/>
</dbReference>
<proteinExistence type="predicted"/>
<dbReference type="HOGENOM" id="CLU_025711_4_5_11"/>
<dbReference type="PANTHER" id="PTHR43355">
    <property type="entry name" value="FLAVIN REDUCTASE (NADPH)"/>
    <property type="match status" value="1"/>
</dbReference>
<dbReference type="Gene3D" id="3.40.50.720">
    <property type="entry name" value="NAD(P)-binding Rossmann-like Domain"/>
    <property type="match status" value="1"/>
</dbReference>
<dbReference type="Proteomes" id="UP000000328">
    <property type="component" value="Chromosome"/>
</dbReference>
<dbReference type="GO" id="GO:0042602">
    <property type="term" value="F:riboflavin reductase (NADPH) activity"/>
    <property type="evidence" value="ECO:0007669"/>
    <property type="project" value="TreeGrafter"/>
</dbReference>
<reference evidence="2 3" key="1">
    <citation type="journal article" date="2010" name="Cell Res.">
        <title>Complete genome sequence of the rifamycin SV-producing Amycolatopsis mediterranei U32 revealed its genetic characteristics in phylogeny and metabolism.</title>
        <authorList>
            <person name="Zhao W."/>
            <person name="Zhong Y."/>
            <person name="Yuan H."/>
            <person name="Wang J."/>
            <person name="Zheng H."/>
            <person name="Wang Y."/>
            <person name="Cen X."/>
            <person name="Xu F."/>
            <person name="Bai J."/>
            <person name="Han X."/>
            <person name="Lu G."/>
            <person name="Zhu Y."/>
            <person name="Shao Z."/>
            <person name="Yan H."/>
            <person name="Li C."/>
            <person name="Peng N."/>
            <person name="Zhang Z."/>
            <person name="Zhang Y."/>
            <person name="Lin W."/>
            <person name="Fan Y."/>
            <person name="Qin Z."/>
            <person name="Hu Y."/>
            <person name="Zhu B."/>
            <person name="Wang S."/>
            <person name="Ding X."/>
            <person name="Zhao G.P."/>
        </authorList>
    </citation>
    <scope>NUCLEOTIDE SEQUENCE [LARGE SCALE GENOMIC DNA]</scope>
    <source>
        <strain evidence="3">U-32</strain>
    </source>
</reference>
<dbReference type="EMBL" id="CP002000">
    <property type="protein sequence ID" value="ADJ45834.1"/>
    <property type="molecule type" value="Genomic_DNA"/>
</dbReference>
<evidence type="ECO:0000259" key="1">
    <source>
        <dbReference type="Pfam" id="PF13460"/>
    </source>
</evidence>
<accession>A0A0H3D8G8</accession>
<dbReference type="InterPro" id="IPR016040">
    <property type="entry name" value="NAD(P)-bd_dom"/>
</dbReference>
<feature type="domain" description="NAD(P)-binding" evidence="1">
    <location>
        <begin position="11"/>
        <end position="192"/>
    </location>
</feature>
<dbReference type="InterPro" id="IPR036291">
    <property type="entry name" value="NAD(P)-bd_dom_sf"/>
</dbReference>